<proteinExistence type="predicted"/>
<dbReference type="Proteomes" id="UP000286598">
    <property type="component" value="Unassembled WGS sequence"/>
</dbReference>
<evidence type="ECO:0000313" key="2">
    <source>
        <dbReference type="Proteomes" id="UP000286598"/>
    </source>
</evidence>
<accession>A0A3R6IPK8</accession>
<name>A0A3R6IPK8_9BACT</name>
<dbReference type="EMBL" id="QRNO01000097">
    <property type="protein sequence ID" value="RHK47170.1"/>
    <property type="molecule type" value="Genomic_DNA"/>
</dbReference>
<organism evidence="1 2">
    <name type="scientific">Leyella stercorea</name>
    <dbReference type="NCBI Taxonomy" id="363265"/>
    <lineage>
        <taxon>Bacteria</taxon>
        <taxon>Pseudomonadati</taxon>
        <taxon>Bacteroidota</taxon>
        <taxon>Bacteroidia</taxon>
        <taxon>Bacteroidales</taxon>
        <taxon>Prevotellaceae</taxon>
        <taxon>Leyella</taxon>
    </lineage>
</organism>
<protein>
    <submittedName>
        <fullName evidence="1">Uncharacterized protein</fullName>
    </submittedName>
</protein>
<sequence>MSELSSIDNMLDSLDYASASKALVKIGTEKLSGEQKAYYQLLKTRYAFGKNSFIDDSLSLNACIDYYKAKNMKDELARAYFYKGEMYRLAGDMAKALSTKKNRNSYSKTVI</sequence>
<reference evidence="1 2" key="1">
    <citation type="submission" date="2018-08" db="EMBL/GenBank/DDBJ databases">
        <title>A genome reference for cultivated species of the human gut microbiota.</title>
        <authorList>
            <person name="Zou Y."/>
            <person name="Xue W."/>
            <person name="Luo G."/>
        </authorList>
    </citation>
    <scope>NUCLEOTIDE SEQUENCE [LARGE SCALE GENOMIC DNA]</scope>
    <source>
        <strain evidence="1 2">AF42-9</strain>
    </source>
</reference>
<keyword evidence="2" id="KW-1185">Reference proteome</keyword>
<dbReference type="AlphaFoldDB" id="A0A3R6IPK8"/>
<comment type="caution">
    <text evidence="1">The sequence shown here is derived from an EMBL/GenBank/DDBJ whole genome shotgun (WGS) entry which is preliminary data.</text>
</comment>
<evidence type="ECO:0000313" key="1">
    <source>
        <dbReference type="EMBL" id="RHK47170.1"/>
    </source>
</evidence>
<gene>
    <name evidence="1" type="ORF">DW060_12525</name>
</gene>